<dbReference type="PIRSF" id="PIRSF006402">
    <property type="entry name" value="UCP006402_thioredoxin"/>
    <property type="match status" value="1"/>
</dbReference>
<dbReference type="CDD" id="cd02955">
    <property type="entry name" value="SSP411"/>
    <property type="match status" value="1"/>
</dbReference>
<proteinExistence type="predicted"/>
<organism evidence="2">
    <name type="scientific">marine metagenome</name>
    <dbReference type="NCBI Taxonomy" id="408172"/>
    <lineage>
        <taxon>unclassified sequences</taxon>
        <taxon>metagenomes</taxon>
        <taxon>ecological metagenomes</taxon>
    </lineage>
</organism>
<reference evidence="2" key="1">
    <citation type="submission" date="2018-05" db="EMBL/GenBank/DDBJ databases">
        <authorList>
            <person name="Lanie J.A."/>
            <person name="Ng W.-L."/>
            <person name="Kazmierczak K.M."/>
            <person name="Andrzejewski T.M."/>
            <person name="Davidsen T.M."/>
            <person name="Wayne K.J."/>
            <person name="Tettelin H."/>
            <person name="Glass J.I."/>
            <person name="Rusch D."/>
            <person name="Podicherti R."/>
            <person name="Tsui H.-C.T."/>
            <person name="Winkler M.E."/>
        </authorList>
    </citation>
    <scope>NUCLEOTIDE SEQUENCE</scope>
</reference>
<dbReference type="Gene3D" id="3.40.30.10">
    <property type="entry name" value="Glutaredoxin"/>
    <property type="match status" value="1"/>
</dbReference>
<dbReference type="GO" id="GO:0005975">
    <property type="term" value="P:carbohydrate metabolic process"/>
    <property type="evidence" value="ECO:0007669"/>
    <property type="project" value="InterPro"/>
</dbReference>
<dbReference type="AlphaFoldDB" id="A0A381QKV1"/>
<dbReference type="Pfam" id="PF03190">
    <property type="entry name" value="Thioredox_DsbH"/>
    <property type="match status" value="1"/>
</dbReference>
<dbReference type="EMBL" id="UINC01001408">
    <property type="protein sequence ID" value="SUZ79972.1"/>
    <property type="molecule type" value="Genomic_DNA"/>
</dbReference>
<dbReference type="InterPro" id="IPR024705">
    <property type="entry name" value="Ssp411"/>
</dbReference>
<dbReference type="Gene3D" id="1.50.10.20">
    <property type="match status" value="1"/>
</dbReference>
<dbReference type="SUPFAM" id="SSF52833">
    <property type="entry name" value="Thioredoxin-like"/>
    <property type="match status" value="1"/>
</dbReference>
<accession>A0A381QKV1</accession>
<protein>
    <recommendedName>
        <fullName evidence="1">Spermatogenesis-associated protein 20-like TRX domain-containing protein</fullName>
    </recommendedName>
</protein>
<sequence>MSKTYNSLIKEKSPYLLQHSTNPVNWEKWSEKILLKAKKEDKLIILSIGYSTCHWCHVMEKESFENIKIAEIMNKYFICIKVDREERPDIDSIYMDAIQSMGIQGGWPLNLFLTPNKKPFYGGTYFNKESWFKILINIIEAYKKHKDKIILSSNNFSKDLNRTHDEKYSTKNKFSISTLINEIKIKFDYKEGGISRSPKFPMPNLWKSLLFYSLENKDKEVYSHVIMTIDKISEGGIYDQIEGGFSRYSVDEKWIIPHFEKMLYDNGQLLDLYADIFKITKNEKYLHIINNTINWLKNNMTDKSGGFYSAIDADSEGEEGKYYIWKYHEIEKILGNLTAKACKIFKITKEGNWNNHNILLRDYKQKINSKKFNKITKKLLLERNKRIKPLIDNKIISSWNAITLIGLLNCYQATNDNKILELATKNAKFIKDKLITKSTINRVYKNKIGGFLDDYAYVIKSFIKYFETTQNFTYLNKARELIEETIKKFYCSKNKLFYYTSNTSEKLISRKIEIFDSVIPSSNSIMYYNLLFLGKIYDDTLYLNIYNNMNFKLEKYLNNYEFMSNWIHVNNLNKSQINEIIVNDPSNKKSIIDKINSKYIPNKILIHNKGNYDLDILNSQKINNKLSISLCRNKVCQLPLKKISELFKTIKYPILG</sequence>
<dbReference type="InterPro" id="IPR004879">
    <property type="entry name" value="Ssp411-like_TRX"/>
</dbReference>
<feature type="domain" description="Spermatogenesis-associated protein 20-like TRX" evidence="1">
    <location>
        <begin position="6"/>
        <end position="160"/>
    </location>
</feature>
<dbReference type="PANTHER" id="PTHR42899:SF1">
    <property type="entry name" value="SPERMATOGENESIS-ASSOCIATED PROTEIN 20"/>
    <property type="match status" value="1"/>
</dbReference>
<gene>
    <name evidence="2" type="ORF">METZ01_LOCUS32826</name>
</gene>
<dbReference type="InterPro" id="IPR036249">
    <property type="entry name" value="Thioredoxin-like_sf"/>
</dbReference>
<name>A0A381QKV1_9ZZZZ</name>
<dbReference type="PANTHER" id="PTHR42899">
    <property type="entry name" value="SPERMATOGENESIS-ASSOCIATED PROTEIN 20"/>
    <property type="match status" value="1"/>
</dbReference>
<evidence type="ECO:0000313" key="2">
    <source>
        <dbReference type="EMBL" id="SUZ79972.1"/>
    </source>
</evidence>
<dbReference type="InterPro" id="IPR008928">
    <property type="entry name" value="6-hairpin_glycosidase_sf"/>
</dbReference>
<evidence type="ECO:0000259" key="1">
    <source>
        <dbReference type="Pfam" id="PF03190"/>
    </source>
</evidence>
<dbReference type="SUPFAM" id="SSF48208">
    <property type="entry name" value="Six-hairpin glycosidases"/>
    <property type="match status" value="1"/>
</dbReference>